<gene>
    <name evidence="1" type="ORF">ACIBG2_15815</name>
</gene>
<sequence length="232" mass="25392">MAAVYTLLAGLARERATGSVSVRHTGKVYLRDGRVTHLESPRAPSVERLLTARARPEGYTRAELQFCVVGAVLDAAYFVLPAELPVDRPKFRPGERPPLNARLEFEPAWLVRECARRRAQLAQIWPSAELDEAPVTPAARLPGHRAMLSRLEWEILVSADRLATPADLADRLGQPAYTVLLAIRRMAAAGLLVAPLPPRRRGRGLDRAVPPAVPMSDPTILAAVKKALEDLA</sequence>
<reference evidence="1 2" key="1">
    <citation type="submission" date="2024-10" db="EMBL/GenBank/DDBJ databases">
        <title>The Natural Products Discovery Center: Release of the First 8490 Sequenced Strains for Exploring Actinobacteria Biosynthetic Diversity.</title>
        <authorList>
            <person name="Kalkreuter E."/>
            <person name="Kautsar S.A."/>
            <person name="Yang D."/>
            <person name="Bader C.D."/>
            <person name="Teijaro C.N."/>
            <person name="Fluegel L."/>
            <person name="Davis C.M."/>
            <person name="Simpson J.R."/>
            <person name="Lauterbach L."/>
            <person name="Steele A.D."/>
            <person name="Gui C."/>
            <person name="Meng S."/>
            <person name="Li G."/>
            <person name="Viehrig K."/>
            <person name="Ye F."/>
            <person name="Su P."/>
            <person name="Kiefer A.F."/>
            <person name="Nichols A."/>
            <person name="Cepeda A.J."/>
            <person name="Yan W."/>
            <person name="Fan B."/>
            <person name="Jiang Y."/>
            <person name="Adhikari A."/>
            <person name="Zheng C.-J."/>
            <person name="Schuster L."/>
            <person name="Cowan T.M."/>
            <person name="Smanski M.J."/>
            <person name="Chevrette M.G."/>
            <person name="De Carvalho L.P.S."/>
            <person name="Shen B."/>
        </authorList>
    </citation>
    <scope>NUCLEOTIDE SEQUENCE [LARGE SCALE GENOMIC DNA]</scope>
    <source>
        <strain evidence="1 2">NPDC050545</strain>
    </source>
</reference>
<protein>
    <recommendedName>
        <fullName evidence="3">MarR family transcriptional regulator</fullName>
    </recommendedName>
</protein>
<dbReference type="EMBL" id="JBITGY010000004">
    <property type="protein sequence ID" value="MFI6498856.1"/>
    <property type="molecule type" value="Genomic_DNA"/>
</dbReference>
<evidence type="ECO:0008006" key="3">
    <source>
        <dbReference type="Google" id="ProtNLM"/>
    </source>
</evidence>
<keyword evidence="2" id="KW-1185">Reference proteome</keyword>
<accession>A0ABW7YSH5</accession>
<dbReference type="Proteomes" id="UP001612741">
    <property type="component" value="Unassembled WGS sequence"/>
</dbReference>
<comment type="caution">
    <text evidence="1">The sequence shown here is derived from an EMBL/GenBank/DDBJ whole genome shotgun (WGS) entry which is preliminary data.</text>
</comment>
<evidence type="ECO:0000313" key="2">
    <source>
        <dbReference type="Proteomes" id="UP001612741"/>
    </source>
</evidence>
<dbReference type="RefSeq" id="WP_397082091.1">
    <property type="nucleotide sequence ID" value="NZ_JBITGY010000004.1"/>
</dbReference>
<proteinExistence type="predicted"/>
<evidence type="ECO:0000313" key="1">
    <source>
        <dbReference type="EMBL" id="MFI6498856.1"/>
    </source>
</evidence>
<name>A0ABW7YSH5_9ACTN</name>
<organism evidence="1 2">
    <name type="scientific">Nonomuraea typhae</name>
    <dbReference type="NCBI Taxonomy" id="2603600"/>
    <lineage>
        <taxon>Bacteria</taxon>
        <taxon>Bacillati</taxon>
        <taxon>Actinomycetota</taxon>
        <taxon>Actinomycetes</taxon>
        <taxon>Streptosporangiales</taxon>
        <taxon>Streptosporangiaceae</taxon>
        <taxon>Nonomuraea</taxon>
    </lineage>
</organism>